<dbReference type="RefSeq" id="WP_054893721.1">
    <property type="nucleotide sequence ID" value="NZ_CP030750.1"/>
</dbReference>
<reference evidence="2 3" key="1">
    <citation type="submission" date="2018-06" db="EMBL/GenBank/DDBJ databases">
        <title>The genome of Pseudomonas putida NX-1, a lignin degrader.</title>
        <authorList>
            <person name="Xu Z."/>
        </authorList>
    </citation>
    <scope>NUCLEOTIDE SEQUENCE [LARGE SCALE GENOMIC DNA]</scope>
    <source>
        <strain evidence="2 3">NX-1</strain>
    </source>
</reference>
<keyword evidence="1" id="KW-0732">Signal</keyword>
<evidence type="ECO:0000256" key="1">
    <source>
        <dbReference type="SAM" id="SignalP"/>
    </source>
</evidence>
<feature type="signal peptide" evidence="1">
    <location>
        <begin position="1"/>
        <end position="22"/>
    </location>
</feature>
<dbReference type="AlphaFoldDB" id="A0AAD0L890"/>
<dbReference type="Proteomes" id="UP000251617">
    <property type="component" value="Chromosome"/>
</dbReference>
<evidence type="ECO:0008006" key="4">
    <source>
        <dbReference type="Google" id="ProtNLM"/>
    </source>
</evidence>
<name>A0AAD0L890_PSEPU</name>
<evidence type="ECO:0000313" key="2">
    <source>
        <dbReference type="EMBL" id="AXA24737.1"/>
    </source>
</evidence>
<sequence length="196" mass="22014">MTISLKHGLAALLCCGAVTAQAEPSSVGDYWLIHQQGGMYKNEAFVVDGEPANIFQRPGGIRSLGVFRLYEEGAKPTMTAYDVEVDCAKNRVRLKGAQNVDKFYNDIRPVKVSTQWQKKPETWLAQSRDFLCQPSQRQAKFMIPMGKMLPTQMVATAPGLFQLRNREHGRDLILKMVDQAFDQMPARNAPAKEVVR</sequence>
<organism evidence="2 3">
    <name type="scientific">Pseudomonas putida</name>
    <name type="common">Arthrobacter siderocapsulatus</name>
    <dbReference type="NCBI Taxonomy" id="303"/>
    <lineage>
        <taxon>Bacteria</taxon>
        <taxon>Pseudomonadati</taxon>
        <taxon>Pseudomonadota</taxon>
        <taxon>Gammaproteobacteria</taxon>
        <taxon>Pseudomonadales</taxon>
        <taxon>Pseudomonadaceae</taxon>
        <taxon>Pseudomonas</taxon>
    </lineage>
</organism>
<protein>
    <recommendedName>
        <fullName evidence="4">Lipoprotein</fullName>
    </recommendedName>
</protein>
<gene>
    <name evidence="2" type="ORF">C1S65_11670</name>
</gene>
<proteinExistence type="predicted"/>
<accession>A0AAD0L890</accession>
<dbReference type="EMBL" id="CP030750">
    <property type="protein sequence ID" value="AXA24737.1"/>
    <property type="molecule type" value="Genomic_DNA"/>
</dbReference>
<evidence type="ECO:0000313" key="3">
    <source>
        <dbReference type="Proteomes" id="UP000251617"/>
    </source>
</evidence>
<feature type="chain" id="PRO_5041990216" description="Lipoprotein" evidence="1">
    <location>
        <begin position="23"/>
        <end position="196"/>
    </location>
</feature>